<sequence>MAGVPPEKLGERGGGGGVVEGASSLKGELSRRGLRAGLPESGAAKAGEVLPELDLVLSDDDWFGVVEEEARGAC</sequence>
<evidence type="ECO:0000256" key="1">
    <source>
        <dbReference type="SAM" id="MobiDB-lite"/>
    </source>
</evidence>
<organism evidence="2 3">
    <name type="scientific">Hortaea werneckii EXF-2000</name>
    <dbReference type="NCBI Taxonomy" id="1157616"/>
    <lineage>
        <taxon>Eukaryota</taxon>
        <taxon>Fungi</taxon>
        <taxon>Dikarya</taxon>
        <taxon>Ascomycota</taxon>
        <taxon>Pezizomycotina</taxon>
        <taxon>Dothideomycetes</taxon>
        <taxon>Dothideomycetidae</taxon>
        <taxon>Mycosphaerellales</taxon>
        <taxon>Teratosphaeriaceae</taxon>
        <taxon>Hortaea</taxon>
    </lineage>
</organism>
<dbReference type="VEuPathDB" id="FungiDB:BTJ68_13377"/>
<dbReference type="InParanoid" id="A0A1Z5STL3"/>
<dbReference type="EMBL" id="MUNK01000262">
    <property type="protein sequence ID" value="OTA24057.1"/>
    <property type="molecule type" value="Genomic_DNA"/>
</dbReference>
<evidence type="ECO:0000313" key="3">
    <source>
        <dbReference type="Proteomes" id="UP000194280"/>
    </source>
</evidence>
<dbReference type="Proteomes" id="UP000194280">
    <property type="component" value="Unassembled WGS sequence"/>
</dbReference>
<gene>
    <name evidence="2" type="ORF">BTJ68_13377</name>
</gene>
<evidence type="ECO:0000313" key="2">
    <source>
        <dbReference type="EMBL" id="OTA24057.1"/>
    </source>
</evidence>
<accession>A0A1Z5STL3</accession>
<reference evidence="2 3" key="1">
    <citation type="submission" date="2017-01" db="EMBL/GenBank/DDBJ databases">
        <title>The recent genome duplication of the halophilic yeast Hortaea werneckii: insights from long-read sequencing.</title>
        <authorList>
            <person name="Sinha S."/>
            <person name="Flibotte S."/>
            <person name="Neira M."/>
            <person name="Lenassi M."/>
            <person name="Gostincar C."/>
            <person name="Stajich J.E."/>
            <person name="Nislow C.E."/>
        </authorList>
    </citation>
    <scope>NUCLEOTIDE SEQUENCE [LARGE SCALE GENOMIC DNA]</scope>
    <source>
        <strain evidence="2 3">EXF-2000</strain>
    </source>
</reference>
<name>A0A1Z5STL3_HORWE</name>
<proteinExistence type="predicted"/>
<dbReference type="AlphaFoldDB" id="A0A1Z5STL3"/>
<feature type="region of interest" description="Disordered" evidence="1">
    <location>
        <begin position="1"/>
        <end position="27"/>
    </location>
</feature>
<keyword evidence="3" id="KW-1185">Reference proteome</keyword>
<comment type="caution">
    <text evidence="2">The sequence shown here is derived from an EMBL/GenBank/DDBJ whole genome shotgun (WGS) entry which is preliminary data.</text>
</comment>
<protein>
    <submittedName>
        <fullName evidence="2">Uncharacterized protein</fullName>
    </submittedName>
</protein>